<proteinExistence type="predicted"/>
<keyword evidence="4" id="KW-1185">Reference proteome</keyword>
<sequence length="971" mass="107786">MESSALLSSRLIPRHAAISVRSTSICSASITFRSPTLLLTYQQRSLFWWGRHRDPEWRSQAYSRLQRLMEKEKEIRSFYNRYLTHAMRRRPYLYQSRRINKCRGADLITRFQNRREVYEEISKATGKGAAEREHPRAANEQWSKKWFEEDGNAGEEEDFESWDGKEREYGESMRRDSKQQFREFKRAIDSDPYGAIFGRRLEHFPFGLEEGSWLSFCRSLIGDGNHRGRNPSSSSFEVSRKPTIDATANSVTIPRKVTIDEGPSPSTSTSTDAVFKFDPISGKMATRQSKTSDHQANDSSTVIYANPRDGEAELGTDNETSNSQSDQNLDSKGRTIESNGPDTLDVWSVGEPDQVVCNNIATLRPEKEDAATTEENGHSYMDNSQTDKTPVEHSAASYQPCRESLAKLMKALPKDEAQDNTRESKKKTGQNSSSGNMRNDKPSSELPVCDLFNFRSGSQSEAGLDQLRASDIRASFEPREGSQYEAATAFQTLHDAGCGLDVDELRWKLRSENNKSANIAIPTDTAAILMPAIDRIPKGVNSQLNNDDGRGGKNGKIIYTHDIGDRADRTVTTSSSESDKIHPVFGVSSSKAKLHSQIGNIAKELRKIKQKTNSMSALLTEKSAQYEIATSSRSQGDSGDVPILSEEMKTSMEECLKQLATIGETLTEVKNINTSISSVLRELGENMQGMRSISDRANKKPTRELPQTKGKISSPSQYRVLAYDSLTMEVKDIGISSSHSGSGDITQQLHPTEALSRLNNPSRFLEHFPRLEGQGYEIVSGGGDILIFKKVRERSGNAAGFGIPDTPEVVMGKKTDGRDEAMLHSEVQAAKFERQSIDQFDSGCLTAEVPASSLFSISKMNQEPSFQSVKGIIDPETSTSPHGQQNQSPSSHLKDSEQQKQQQEGKQDSSTPPPPNNEKQNHFLRKAMRGILLTGGVAAGACYALGWLLSTSAQADTMGWDLRDSRGLEGR</sequence>
<dbReference type="AlphaFoldDB" id="C1GMX9"/>
<keyword evidence="2" id="KW-0812">Transmembrane</keyword>
<evidence type="ECO:0000256" key="1">
    <source>
        <dbReference type="SAM" id="MobiDB-lite"/>
    </source>
</evidence>
<dbReference type="OrthoDB" id="3946750at2759"/>
<feature type="compositionally biased region" description="Basic and acidic residues" evidence="1">
    <location>
        <begin position="413"/>
        <end position="423"/>
    </location>
</feature>
<feature type="compositionally biased region" description="Basic and acidic residues" evidence="1">
    <location>
        <begin position="892"/>
        <end position="907"/>
    </location>
</feature>
<feature type="region of interest" description="Disordered" evidence="1">
    <location>
        <begin position="151"/>
        <end position="174"/>
    </location>
</feature>
<feature type="region of interest" description="Disordered" evidence="1">
    <location>
        <begin position="872"/>
        <end position="920"/>
    </location>
</feature>
<feature type="compositionally biased region" description="Polar residues" evidence="1">
    <location>
        <begin position="317"/>
        <end position="328"/>
    </location>
</feature>
<feature type="region of interest" description="Disordered" evidence="1">
    <location>
        <begin position="362"/>
        <end position="398"/>
    </location>
</feature>
<feature type="region of interest" description="Disordered" evidence="1">
    <location>
        <begin position="247"/>
        <end position="350"/>
    </location>
</feature>
<keyword evidence="2" id="KW-1133">Transmembrane helix</keyword>
<dbReference type="HOGENOM" id="CLU_005765_0_0_1"/>
<dbReference type="EMBL" id="KN275981">
    <property type="protein sequence ID" value="EEH44981.1"/>
    <property type="molecule type" value="Genomic_DNA"/>
</dbReference>
<evidence type="ECO:0000313" key="4">
    <source>
        <dbReference type="Proteomes" id="UP000001628"/>
    </source>
</evidence>
<dbReference type="KEGG" id="pbn:PADG_08630"/>
<accession>C1GMX9</accession>
<evidence type="ECO:0000256" key="2">
    <source>
        <dbReference type="SAM" id="Phobius"/>
    </source>
</evidence>
<name>C1GMX9_PARBD</name>
<organism evidence="3 4">
    <name type="scientific">Paracoccidioides brasiliensis (strain Pb18)</name>
    <dbReference type="NCBI Taxonomy" id="502780"/>
    <lineage>
        <taxon>Eukaryota</taxon>
        <taxon>Fungi</taxon>
        <taxon>Dikarya</taxon>
        <taxon>Ascomycota</taxon>
        <taxon>Pezizomycotina</taxon>
        <taxon>Eurotiomycetes</taxon>
        <taxon>Eurotiomycetidae</taxon>
        <taxon>Onygenales</taxon>
        <taxon>Ajellomycetaceae</taxon>
        <taxon>Paracoccidioides</taxon>
    </lineage>
</organism>
<gene>
    <name evidence="3" type="ORF">PADG_08630</name>
</gene>
<keyword evidence="2" id="KW-0472">Membrane</keyword>
<dbReference type="eggNOG" id="ENOG502SRDH">
    <property type="taxonomic scope" value="Eukaryota"/>
</dbReference>
<feature type="compositionally biased region" description="Acidic residues" evidence="1">
    <location>
        <begin position="151"/>
        <end position="161"/>
    </location>
</feature>
<dbReference type="RefSeq" id="XP_010763933.1">
    <property type="nucleotide sequence ID" value="XM_010765631.1"/>
</dbReference>
<dbReference type="VEuPathDB" id="FungiDB:PADG_08630"/>
<protein>
    <submittedName>
        <fullName evidence="3">Uncharacterized protein</fullName>
    </submittedName>
</protein>
<dbReference type="OMA" id="HEFGESM"/>
<feature type="compositionally biased region" description="Polar residues" evidence="1">
    <location>
        <begin position="876"/>
        <end position="891"/>
    </location>
</feature>
<dbReference type="InParanoid" id="C1GMX9"/>
<feature type="region of interest" description="Disordered" evidence="1">
    <location>
        <begin position="413"/>
        <end position="446"/>
    </location>
</feature>
<dbReference type="Proteomes" id="UP000001628">
    <property type="component" value="Unassembled WGS sequence"/>
</dbReference>
<feature type="compositionally biased region" description="Basic and acidic residues" evidence="1">
    <location>
        <begin position="162"/>
        <end position="174"/>
    </location>
</feature>
<feature type="transmembrane region" description="Helical" evidence="2">
    <location>
        <begin position="927"/>
        <end position="949"/>
    </location>
</feature>
<reference evidence="3 4" key="1">
    <citation type="journal article" date="2011" name="PLoS Genet.">
        <title>Comparative genomic analysis of human fungal pathogens causing paracoccidioidomycosis.</title>
        <authorList>
            <person name="Desjardins C.A."/>
            <person name="Champion M.D."/>
            <person name="Holder J.W."/>
            <person name="Muszewska A."/>
            <person name="Goldberg J."/>
            <person name="Bailao A.M."/>
            <person name="Brigido M.M."/>
            <person name="Ferreira M.E."/>
            <person name="Garcia A.M."/>
            <person name="Grynberg M."/>
            <person name="Gujja S."/>
            <person name="Heiman D.I."/>
            <person name="Henn M.R."/>
            <person name="Kodira C.D."/>
            <person name="Leon-Narvaez H."/>
            <person name="Longo L.V."/>
            <person name="Ma L.J."/>
            <person name="Malavazi I."/>
            <person name="Matsuo A.L."/>
            <person name="Morais F.V."/>
            <person name="Pereira M."/>
            <person name="Rodriguez-Brito S."/>
            <person name="Sakthikumar S."/>
            <person name="Salem-Izacc S.M."/>
            <person name="Sykes S.M."/>
            <person name="Teixeira M.M."/>
            <person name="Vallejo M.C."/>
            <person name="Walter M.E."/>
            <person name="Yandava C."/>
            <person name="Young S."/>
            <person name="Zeng Q."/>
            <person name="Zucker J."/>
            <person name="Felipe M.S."/>
            <person name="Goldman G.H."/>
            <person name="Haas B.J."/>
            <person name="McEwen J.G."/>
            <person name="Nino-Vega G."/>
            <person name="Puccia R."/>
            <person name="San-Blas G."/>
            <person name="Soares C.M."/>
            <person name="Birren B.W."/>
            <person name="Cuomo C.A."/>
        </authorList>
    </citation>
    <scope>NUCLEOTIDE SEQUENCE [LARGE SCALE GENOMIC DNA]</scope>
    <source>
        <strain evidence="3 4">Pb18</strain>
    </source>
</reference>
<evidence type="ECO:0000313" key="3">
    <source>
        <dbReference type="EMBL" id="EEH44981.1"/>
    </source>
</evidence>
<dbReference type="GeneID" id="22586850"/>